<keyword evidence="1" id="KW-0067">ATP-binding</keyword>
<dbReference type="Pfam" id="PF00004">
    <property type="entry name" value="AAA"/>
    <property type="match status" value="1"/>
</dbReference>
<dbReference type="OrthoDB" id="2115716at2759"/>
<dbReference type="KEGG" id="gtr:GLOTRDRAFT_109504"/>
<dbReference type="STRING" id="670483.S7S000"/>
<comment type="similarity">
    <text evidence="1">Belongs to the AAA ATPase family.</text>
</comment>
<dbReference type="GO" id="GO:0005634">
    <property type="term" value="C:nucleus"/>
    <property type="evidence" value="ECO:0007669"/>
    <property type="project" value="TreeGrafter"/>
</dbReference>
<keyword evidence="1" id="KW-0547">Nucleotide-binding</keyword>
<proteinExistence type="inferred from homology"/>
<organism evidence="4 5">
    <name type="scientific">Gloeophyllum trabeum (strain ATCC 11539 / FP-39264 / Madison 617)</name>
    <name type="common">Brown rot fungus</name>
    <dbReference type="NCBI Taxonomy" id="670483"/>
    <lineage>
        <taxon>Eukaryota</taxon>
        <taxon>Fungi</taxon>
        <taxon>Dikarya</taxon>
        <taxon>Basidiomycota</taxon>
        <taxon>Agaricomycotina</taxon>
        <taxon>Agaricomycetes</taxon>
        <taxon>Gloeophyllales</taxon>
        <taxon>Gloeophyllaceae</taxon>
        <taxon>Gloeophyllum</taxon>
    </lineage>
</organism>
<protein>
    <submittedName>
        <fullName evidence="4">p-loop containing nucleoside triphosphate hydrolase protein</fullName>
    </submittedName>
</protein>
<dbReference type="InterPro" id="IPR027417">
    <property type="entry name" value="P-loop_NTPase"/>
</dbReference>
<reference evidence="4 5" key="1">
    <citation type="journal article" date="2012" name="Science">
        <title>The Paleozoic origin of enzymatic lignin decomposition reconstructed from 31 fungal genomes.</title>
        <authorList>
            <person name="Floudas D."/>
            <person name="Binder M."/>
            <person name="Riley R."/>
            <person name="Barry K."/>
            <person name="Blanchette R.A."/>
            <person name="Henrissat B."/>
            <person name="Martinez A.T."/>
            <person name="Otillar R."/>
            <person name="Spatafora J.W."/>
            <person name="Yadav J.S."/>
            <person name="Aerts A."/>
            <person name="Benoit I."/>
            <person name="Boyd A."/>
            <person name="Carlson A."/>
            <person name="Copeland A."/>
            <person name="Coutinho P.M."/>
            <person name="de Vries R.P."/>
            <person name="Ferreira P."/>
            <person name="Findley K."/>
            <person name="Foster B."/>
            <person name="Gaskell J."/>
            <person name="Glotzer D."/>
            <person name="Gorecki P."/>
            <person name="Heitman J."/>
            <person name="Hesse C."/>
            <person name="Hori C."/>
            <person name="Igarashi K."/>
            <person name="Jurgens J.A."/>
            <person name="Kallen N."/>
            <person name="Kersten P."/>
            <person name="Kohler A."/>
            <person name="Kuees U."/>
            <person name="Kumar T.K.A."/>
            <person name="Kuo A."/>
            <person name="LaButti K."/>
            <person name="Larrondo L.F."/>
            <person name="Lindquist E."/>
            <person name="Ling A."/>
            <person name="Lombard V."/>
            <person name="Lucas S."/>
            <person name="Lundell T."/>
            <person name="Martin R."/>
            <person name="McLaughlin D.J."/>
            <person name="Morgenstern I."/>
            <person name="Morin E."/>
            <person name="Murat C."/>
            <person name="Nagy L.G."/>
            <person name="Nolan M."/>
            <person name="Ohm R.A."/>
            <person name="Patyshakuliyeva A."/>
            <person name="Rokas A."/>
            <person name="Ruiz-Duenas F.J."/>
            <person name="Sabat G."/>
            <person name="Salamov A."/>
            <person name="Samejima M."/>
            <person name="Schmutz J."/>
            <person name="Slot J.C."/>
            <person name="St John F."/>
            <person name="Stenlid J."/>
            <person name="Sun H."/>
            <person name="Sun S."/>
            <person name="Syed K."/>
            <person name="Tsang A."/>
            <person name="Wiebenga A."/>
            <person name="Young D."/>
            <person name="Pisabarro A."/>
            <person name="Eastwood D.C."/>
            <person name="Martin F."/>
            <person name="Cullen D."/>
            <person name="Grigoriev I.V."/>
            <person name="Hibbett D.S."/>
        </authorList>
    </citation>
    <scope>NUCLEOTIDE SEQUENCE [LARGE SCALE GENOMIC DNA]</scope>
    <source>
        <strain evidence="4 5">ATCC 11539</strain>
    </source>
</reference>
<dbReference type="Gene3D" id="3.40.50.300">
    <property type="entry name" value="P-loop containing nucleotide triphosphate hydrolases"/>
    <property type="match status" value="1"/>
</dbReference>
<dbReference type="SUPFAM" id="SSF52540">
    <property type="entry name" value="P-loop containing nucleoside triphosphate hydrolases"/>
    <property type="match status" value="1"/>
</dbReference>
<dbReference type="GeneID" id="19299051"/>
<dbReference type="PANTHER" id="PTHR23077:SF132">
    <property type="entry name" value="ATP-DEPENDENT ZN PROTEASE"/>
    <property type="match status" value="1"/>
</dbReference>
<dbReference type="GO" id="GO:0003723">
    <property type="term" value="F:RNA binding"/>
    <property type="evidence" value="ECO:0007669"/>
    <property type="project" value="TreeGrafter"/>
</dbReference>
<dbReference type="GO" id="GO:0016887">
    <property type="term" value="F:ATP hydrolysis activity"/>
    <property type="evidence" value="ECO:0007669"/>
    <property type="project" value="InterPro"/>
</dbReference>
<evidence type="ECO:0000313" key="4">
    <source>
        <dbReference type="EMBL" id="EPQ59004.1"/>
    </source>
</evidence>
<feature type="region of interest" description="Disordered" evidence="2">
    <location>
        <begin position="437"/>
        <end position="459"/>
    </location>
</feature>
<evidence type="ECO:0000256" key="1">
    <source>
        <dbReference type="RuleBase" id="RU003651"/>
    </source>
</evidence>
<evidence type="ECO:0000313" key="5">
    <source>
        <dbReference type="Proteomes" id="UP000030669"/>
    </source>
</evidence>
<name>S7S000_GLOTA</name>
<dbReference type="PANTHER" id="PTHR23077">
    <property type="entry name" value="AAA-FAMILY ATPASE"/>
    <property type="match status" value="1"/>
</dbReference>
<dbReference type="AlphaFoldDB" id="S7S000"/>
<dbReference type="InterPro" id="IPR003960">
    <property type="entry name" value="ATPase_AAA_CS"/>
</dbReference>
<dbReference type="InterPro" id="IPR003959">
    <property type="entry name" value="ATPase_AAA_core"/>
</dbReference>
<dbReference type="eggNOG" id="KOG0730">
    <property type="taxonomic scope" value="Eukaryota"/>
</dbReference>
<dbReference type="GO" id="GO:1990275">
    <property type="term" value="F:preribosome binding"/>
    <property type="evidence" value="ECO:0007669"/>
    <property type="project" value="TreeGrafter"/>
</dbReference>
<keyword evidence="5" id="KW-1185">Reference proteome</keyword>
<evidence type="ECO:0000259" key="3">
    <source>
        <dbReference type="SMART" id="SM00382"/>
    </source>
</evidence>
<dbReference type="RefSeq" id="XP_007862108.1">
    <property type="nucleotide sequence ID" value="XM_007863917.1"/>
</dbReference>
<accession>S7S000</accession>
<evidence type="ECO:0000256" key="2">
    <source>
        <dbReference type="SAM" id="MobiDB-lite"/>
    </source>
</evidence>
<dbReference type="PROSITE" id="PS00674">
    <property type="entry name" value="AAA"/>
    <property type="match status" value="1"/>
</dbReference>
<dbReference type="SMART" id="SM00382">
    <property type="entry name" value="AAA"/>
    <property type="match status" value="1"/>
</dbReference>
<gene>
    <name evidence="4" type="ORF">GLOTRDRAFT_109504</name>
</gene>
<sequence>MPSNVEDAFIKVSFKEVCDNDAVSSADPLYDYWMDQASGKRSGPELYGTNALRKLYPDHSLVLTPSDVLLYPGARAEPIAPSDVITNLLFIPLARRSAAGPGVLLDEVFFGSFKVFWNNNEFILYTTKWYDSYILKQQNYLLYDCSEAAMREFLLEAGKWSTEVHEEIWVFNQGYWRKDGGLWAEVQKADWKDVILKEEFKTSLKKDIFGFFSSEDLYKELAIPWKRGLIMYGPPGNGKTVSIKAIMKGCEEKGYLPLYVKSFQSYMGEEASMALVFNKARQLAPCVVIMEDLDSLINESNRSFFLNQIDGLEGNDGLLLIGTTNHVERLDPALASRPSRFDRKYLFDDPDLEERTLYCKYWQKKLERNKAVDFPDDLVYEIAKLTDKFSFAYLKEAFVSTLVLLVGDREKDSQLDFATVIRQQIAKLRKELGKQPSYRSYSPVTRASPPTRALDAASPEMQVQMQQLREGNLRSMASAAASLGRSFMF</sequence>
<dbReference type="CDD" id="cd19481">
    <property type="entry name" value="RecA-like_protease"/>
    <property type="match status" value="1"/>
</dbReference>
<dbReference type="HOGENOM" id="CLU_025506_0_0_1"/>
<dbReference type="InterPro" id="IPR050168">
    <property type="entry name" value="AAA_ATPase_domain"/>
</dbReference>
<dbReference type="OMA" id="EVWVFDQ"/>
<dbReference type="GO" id="GO:0042254">
    <property type="term" value="P:ribosome biogenesis"/>
    <property type="evidence" value="ECO:0007669"/>
    <property type="project" value="TreeGrafter"/>
</dbReference>
<feature type="domain" description="AAA+ ATPase" evidence="3">
    <location>
        <begin position="225"/>
        <end position="351"/>
    </location>
</feature>
<keyword evidence="4" id="KW-0378">Hydrolase</keyword>
<dbReference type="Proteomes" id="UP000030669">
    <property type="component" value="Unassembled WGS sequence"/>
</dbReference>
<dbReference type="EMBL" id="KB469297">
    <property type="protein sequence ID" value="EPQ59004.1"/>
    <property type="molecule type" value="Genomic_DNA"/>
</dbReference>
<dbReference type="InterPro" id="IPR003593">
    <property type="entry name" value="AAA+_ATPase"/>
</dbReference>
<dbReference type="GO" id="GO:0005524">
    <property type="term" value="F:ATP binding"/>
    <property type="evidence" value="ECO:0007669"/>
    <property type="project" value="UniProtKB-KW"/>
</dbReference>